<dbReference type="EMBL" id="CP098755">
    <property type="protein sequence ID" value="USG66992.1"/>
    <property type="molecule type" value="Genomic_DNA"/>
</dbReference>
<accession>A0ABY4WLQ4</accession>
<evidence type="ECO:0000313" key="1">
    <source>
        <dbReference type="EMBL" id="USG66992.1"/>
    </source>
</evidence>
<organism evidence="1 2">
    <name type="scientific">Brevibacillus ruminantium</name>
    <dbReference type="NCBI Taxonomy" id="2950604"/>
    <lineage>
        <taxon>Bacteria</taxon>
        <taxon>Bacillati</taxon>
        <taxon>Bacillota</taxon>
        <taxon>Bacilli</taxon>
        <taxon>Bacillales</taxon>
        <taxon>Paenibacillaceae</taxon>
        <taxon>Brevibacillus</taxon>
    </lineage>
</organism>
<sequence length="168" mass="18816">MKRYLSLGLAFSLAIVGNFTLTEGASAKVCDNDPLRSSGCTHAYRSYNSSWDYESNQSGSYNKDHRIIRQEEASWYEWGMGDLPSGRATLEVYLAHADFTNRQARYYVLHEGLSTEEYVGNVNQYSARSGWNEVGTIRLDAGRVWVILDGSDWSGRTNTYTGADAVSL</sequence>
<evidence type="ECO:0000313" key="2">
    <source>
        <dbReference type="Proteomes" id="UP001056500"/>
    </source>
</evidence>
<reference evidence="1" key="1">
    <citation type="submission" date="2022-06" db="EMBL/GenBank/DDBJ databases">
        <title>Genome sequencing of Brevibacillus sp. BB3-R1.</title>
        <authorList>
            <person name="Heo J."/>
            <person name="Lee D."/>
            <person name="Won M."/>
            <person name="Han B.-H."/>
            <person name="Hong S.-B."/>
            <person name="Kwon S.-W."/>
        </authorList>
    </citation>
    <scope>NUCLEOTIDE SEQUENCE</scope>
    <source>
        <strain evidence="1">BB3-R1</strain>
    </source>
</reference>
<proteinExistence type="predicted"/>
<protein>
    <submittedName>
        <fullName evidence="1">Uncharacterized protein</fullName>
    </submittedName>
</protein>
<gene>
    <name evidence="1" type="ORF">NDK47_06770</name>
</gene>
<dbReference type="RefSeq" id="WP_251874096.1">
    <property type="nucleotide sequence ID" value="NZ_CP098755.1"/>
</dbReference>
<keyword evidence="2" id="KW-1185">Reference proteome</keyword>
<name>A0ABY4WLQ4_9BACL</name>
<dbReference type="Proteomes" id="UP001056500">
    <property type="component" value="Chromosome"/>
</dbReference>